<keyword evidence="1 4" id="KW-0732">Signal</keyword>
<proteinExistence type="inferred from homology"/>
<dbReference type="GO" id="GO:0009279">
    <property type="term" value="C:cell outer membrane"/>
    <property type="evidence" value="ECO:0007669"/>
    <property type="project" value="UniProtKB-SubCell"/>
</dbReference>
<evidence type="ECO:0000256" key="2">
    <source>
        <dbReference type="PROSITE-ProRule" id="PRU01360"/>
    </source>
</evidence>
<gene>
    <name evidence="7" type="ORF">KTO63_00565</name>
</gene>
<evidence type="ECO:0000256" key="4">
    <source>
        <dbReference type="SAM" id="SignalP"/>
    </source>
</evidence>
<dbReference type="GO" id="GO:0015344">
    <property type="term" value="F:siderophore uptake transmembrane transporter activity"/>
    <property type="evidence" value="ECO:0007669"/>
    <property type="project" value="TreeGrafter"/>
</dbReference>
<dbReference type="AlphaFoldDB" id="A0A9E2S4S1"/>
<evidence type="ECO:0000259" key="6">
    <source>
        <dbReference type="Pfam" id="PF07715"/>
    </source>
</evidence>
<keyword evidence="2" id="KW-0812">Transmembrane</keyword>
<dbReference type="EMBL" id="JAHSPG010000001">
    <property type="protein sequence ID" value="MBV4355617.1"/>
    <property type="molecule type" value="Genomic_DNA"/>
</dbReference>
<keyword evidence="2" id="KW-0813">Transport</keyword>
<organism evidence="7 8">
    <name type="scientific">Pinibacter aurantiacus</name>
    <dbReference type="NCBI Taxonomy" id="2851599"/>
    <lineage>
        <taxon>Bacteria</taxon>
        <taxon>Pseudomonadati</taxon>
        <taxon>Bacteroidota</taxon>
        <taxon>Chitinophagia</taxon>
        <taxon>Chitinophagales</taxon>
        <taxon>Chitinophagaceae</taxon>
        <taxon>Pinibacter</taxon>
    </lineage>
</organism>
<comment type="similarity">
    <text evidence="2 3">Belongs to the TonB-dependent receptor family.</text>
</comment>
<evidence type="ECO:0000313" key="7">
    <source>
        <dbReference type="EMBL" id="MBV4355617.1"/>
    </source>
</evidence>
<evidence type="ECO:0000313" key="8">
    <source>
        <dbReference type="Proteomes" id="UP000812270"/>
    </source>
</evidence>
<feature type="signal peptide" evidence="4">
    <location>
        <begin position="1"/>
        <end position="18"/>
    </location>
</feature>
<dbReference type="InterPro" id="IPR000531">
    <property type="entry name" value="Beta-barrel_TonB"/>
</dbReference>
<dbReference type="Pfam" id="PF07715">
    <property type="entry name" value="Plug"/>
    <property type="match status" value="1"/>
</dbReference>
<dbReference type="PANTHER" id="PTHR30069:SF29">
    <property type="entry name" value="HEMOGLOBIN AND HEMOGLOBIN-HAPTOGLOBIN-BINDING PROTEIN 1-RELATED"/>
    <property type="match status" value="1"/>
</dbReference>
<dbReference type="Pfam" id="PF00593">
    <property type="entry name" value="TonB_dep_Rec_b-barrel"/>
    <property type="match status" value="1"/>
</dbReference>
<keyword evidence="8" id="KW-1185">Reference proteome</keyword>
<feature type="domain" description="TonB-dependent receptor-like beta-barrel" evidence="5">
    <location>
        <begin position="301"/>
        <end position="681"/>
    </location>
</feature>
<evidence type="ECO:0000256" key="3">
    <source>
        <dbReference type="RuleBase" id="RU003357"/>
    </source>
</evidence>
<comment type="caution">
    <text evidence="7">The sequence shown here is derived from an EMBL/GenBank/DDBJ whole genome shotgun (WGS) entry which is preliminary data.</text>
</comment>
<dbReference type="InterPro" id="IPR012910">
    <property type="entry name" value="Plug_dom"/>
</dbReference>
<keyword evidence="3" id="KW-0798">TonB box</keyword>
<comment type="subcellular location">
    <subcellularLocation>
        <location evidence="2">Cell outer membrane</location>
        <topology evidence="2">Multi-pass membrane protein</topology>
    </subcellularLocation>
</comment>
<dbReference type="InterPro" id="IPR039426">
    <property type="entry name" value="TonB-dep_rcpt-like"/>
</dbReference>
<protein>
    <submittedName>
        <fullName evidence="7">TonB-dependent receptor</fullName>
    </submittedName>
</protein>
<evidence type="ECO:0000259" key="5">
    <source>
        <dbReference type="Pfam" id="PF00593"/>
    </source>
</evidence>
<feature type="domain" description="TonB-dependent receptor plug" evidence="6">
    <location>
        <begin position="120"/>
        <end position="228"/>
    </location>
</feature>
<evidence type="ECO:0000256" key="1">
    <source>
        <dbReference type="ARBA" id="ARBA00022729"/>
    </source>
</evidence>
<keyword evidence="7" id="KW-0675">Receptor</keyword>
<keyword evidence="2" id="KW-1134">Transmembrane beta strand</keyword>
<keyword evidence="2" id="KW-0998">Cell outer membrane</keyword>
<dbReference type="Pfam" id="PF13715">
    <property type="entry name" value="CarbopepD_reg_2"/>
    <property type="match status" value="1"/>
</dbReference>
<dbReference type="PANTHER" id="PTHR30069">
    <property type="entry name" value="TONB-DEPENDENT OUTER MEMBRANE RECEPTOR"/>
    <property type="match status" value="1"/>
</dbReference>
<keyword evidence="2 3" id="KW-0472">Membrane</keyword>
<sequence length="722" mass="80350">MKLFSAIVLMFFVIAAHAQQSSQLVIAVKDSASQKALEGVSIIDGTTKKGGTTNGNGFYILNTSESGNKTLQFSSTGYSEKTVNITLPFSSDTLYVLLSRKEAEMAEVVVTSTRSSANRIEDLPMKVEVLGQEETKEESGIKPGNVASLLGDLSVIHIQNTSAVSGSNAIRMQGLDGKYTQLLRDGVPVYEGISGNFGVLAIPPLDLKQIEIIKGSISTLYGGGAIAGMINFVSKTPTKKPELDVLLNHSTLKESNANVYYAQRWTKTGLTFFAGTTQQKAVDVNKDGFSDVPQLHQYIIHPKFFYYINPRATLTAGYTGTFENRNGGDMHAIGTKEEGVSKYFDNNTNSRHSVDVQYTQRGVDGGKFTAKAVGSIFNVNENEKYFLTHGQQLNSYAELSYNKVVGKNDLVLGLNNTSENYSRKPDDSTLVNNYFYNTTGLFAQDGIHFSDKFITEFGIRVDYHNRYQWFVLPRIAFVYKPIDGMSIRLSSGTGYKVPEVFTSQTQMMGYQKLLPLADNVQSEKSYGINFDANYEFKAGEVKLTVNQAVYYTNIQHAIIPIVHADGYYSLQSAPFNAHSLGTDTYIQSEWNNWELYLGYNHTVSKYRDDANTNFPFAPRDKFASTLAYSIEGKWRMGIENSWVGSQYLPDNTKAPNYWFWAAMVQHNFGEHISVVLNCENIFDARQGKNEPLYTGSMNDPQFKPLWGPIDGRAVNLSVKFSL</sequence>
<reference evidence="7" key="1">
    <citation type="submission" date="2021-06" db="EMBL/GenBank/DDBJ databases">
        <authorList>
            <person name="Huq M.A."/>
        </authorList>
    </citation>
    <scope>NUCLEOTIDE SEQUENCE</scope>
    <source>
        <strain evidence="7">MAH-26</strain>
    </source>
</reference>
<feature type="chain" id="PRO_5039491331" evidence="4">
    <location>
        <begin position="19"/>
        <end position="722"/>
    </location>
</feature>
<name>A0A9E2S4S1_9BACT</name>
<dbReference type="PROSITE" id="PS52016">
    <property type="entry name" value="TONB_DEPENDENT_REC_3"/>
    <property type="match status" value="1"/>
</dbReference>
<accession>A0A9E2S4S1</accession>
<dbReference type="Proteomes" id="UP000812270">
    <property type="component" value="Unassembled WGS sequence"/>
</dbReference>
<dbReference type="RefSeq" id="WP_217789169.1">
    <property type="nucleotide sequence ID" value="NZ_JAHSPG010000001.1"/>
</dbReference>
<dbReference type="GO" id="GO:0044718">
    <property type="term" value="P:siderophore transmembrane transport"/>
    <property type="evidence" value="ECO:0007669"/>
    <property type="project" value="TreeGrafter"/>
</dbReference>